<reference evidence="3 4" key="1">
    <citation type="submission" date="2021-10" db="EMBL/GenBank/DDBJ databases">
        <title>Draft genome of Aestuariibacter halophilus JC2043.</title>
        <authorList>
            <person name="Emsley S.A."/>
            <person name="Pfannmuller K.M."/>
            <person name="Ushijima B."/>
            <person name="Saw J.H."/>
            <person name="Videau P."/>
        </authorList>
    </citation>
    <scope>NUCLEOTIDE SEQUENCE [LARGE SCALE GENOMIC DNA]</scope>
    <source>
        <strain evidence="3 4">JC2043</strain>
    </source>
</reference>
<evidence type="ECO:0000259" key="2">
    <source>
        <dbReference type="SMART" id="SM00849"/>
    </source>
</evidence>
<feature type="signal peptide" evidence="1">
    <location>
        <begin position="1"/>
        <end position="29"/>
    </location>
</feature>
<dbReference type="SMART" id="SM00849">
    <property type="entry name" value="Lactamase_B"/>
    <property type="match status" value="1"/>
</dbReference>
<gene>
    <name evidence="3" type="ORF">LJ739_11255</name>
</gene>
<protein>
    <submittedName>
        <fullName evidence="3">MBL fold metallo-hydrolase</fullName>
    </submittedName>
</protein>
<dbReference type="RefSeq" id="WP_229160531.1">
    <property type="nucleotide sequence ID" value="NZ_JAJEWP010000002.1"/>
</dbReference>
<keyword evidence="1" id="KW-0732">Signal</keyword>
<dbReference type="InterPro" id="IPR036866">
    <property type="entry name" value="RibonucZ/Hydroxyglut_hydro"/>
</dbReference>
<name>A0ABS8G8N4_9ALTE</name>
<dbReference type="EMBL" id="JAJEWP010000002">
    <property type="protein sequence ID" value="MCC2616819.1"/>
    <property type="molecule type" value="Genomic_DNA"/>
</dbReference>
<dbReference type="Gene3D" id="3.60.15.10">
    <property type="entry name" value="Ribonuclease Z/Hydroxyacylglutathione hydrolase-like"/>
    <property type="match status" value="1"/>
</dbReference>
<proteinExistence type="predicted"/>
<evidence type="ECO:0000313" key="3">
    <source>
        <dbReference type="EMBL" id="MCC2616819.1"/>
    </source>
</evidence>
<evidence type="ECO:0000256" key="1">
    <source>
        <dbReference type="SAM" id="SignalP"/>
    </source>
</evidence>
<sequence length="515" mass="58766">MQNHYVRVRNTLRGALFILTTLVASHVAAATKENQIIQKTVTAYGGNTLLKLQSLTLNDSFYQYSQWQSSHALQGPMIGYLSEQQVRLSIDFVNHRKALRQATFRLVDGHGSEIPSVTHRLFTDTRGYSVDHALQVYYDAPAMTFDNADSGMSRLIDTLIVKQLYADKDHSEWRDIAYIQGVPHDVLSVNSGQKNEYTVYLNQQNGYLSRVLRKQGAQLTTYNFLQHQRSGDLGWARQVFVSTPVRPVYHSTNRTITFNTTQEGDFNLPEIYPQRSRSAVVDSTELTLQKLAKDVYWIGQDWSYSLFIDMGDYYISAGAWQTDRESHAWQNGLDLLHKTTGKNKPVKQHIVTHHHHDHMMGLHDVIKQGAELVIHPNNIPAVQQHLSKPLSEQRFIPIADTTLLANDKVMLFDVPNSHANHNLVIYLPEQKILFSEDMFGSGLQQGFHSPANWPDLDTYNRLQTLNDKVTALALDVEQYVSSHHARVLSQQEIDQALSIIVPKKQELLMRLFAEH</sequence>
<feature type="domain" description="Metallo-beta-lactamase" evidence="2">
    <location>
        <begin position="292"/>
        <end position="483"/>
    </location>
</feature>
<organism evidence="3 4">
    <name type="scientific">Fluctibacter halophilus</name>
    <dbReference type="NCBI Taxonomy" id="226011"/>
    <lineage>
        <taxon>Bacteria</taxon>
        <taxon>Pseudomonadati</taxon>
        <taxon>Pseudomonadota</taxon>
        <taxon>Gammaproteobacteria</taxon>
        <taxon>Alteromonadales</taxon>
        <taxon>Alteromonadaceae</taxon>
        <taxon>Fluctibacter</taxon>
    </lineage>
</organism>
<comment type="caution">
    <text evidence="3">The sequence shown here is derived from an EMBL/GenBank/DDBJ whole genome shotgun (WGS) entry which is preliminary data.</text>
</comment>
<accession>A0ABS8G8N4</accession>
<evidence type="ECO:0000313" key="4">
    <source>
        <dbReference type="Proteomes" id="UP001520878"/>
    </source>
</evidence>
<feature type="chain" id="PRO_5046387197" evidence="1">
    <location>
        <begin position="30"/>
        <end position="515"/>
    </location>
</feature>
<dbReference type="Pfam" id="PF00753">
    <property type="entry name" value="Lactamase_B"/>
    <property type="match status" value="1"/>
</dbReference>
<dbReference type="Proteomes" id="UP001520878">
    <property type="component" value="Unassembled WGS sequence"/>
</dbReference>
<dbReference type="InterPro" id="IPR001279">
    <property type="entry name" value="Metallo-B-lactamas"/>
</dbReference>
<dbReference type="SUPFAM" id="SSF56281">
    <property type="entry name" value="Metallo-hydrolase/oxidoreductase"/>
    <property type="match status" value="1"/>
</dbReference>
<keyword evidence="4" id="KW-1185">Reference proteome</keyword>